<name>A0ABS1DB42_9PROT</name>
<dbReference type="InterPro" id="IPR019285">
    <property type="entry name" value="DUF2336"/>
</dbReference>
<evidence type="ECO:0000313" key="2">
    <source>
        <dbReference type="Proteomes" id="UP001296873"/>
    </source>
</evidence>
<comment type="caution">
    <text evidence="1">The sequence shown here is derived from an EMBL/GenBank/DDBJ whole genome shotgun (WGS) entry which is preliminary data.</text>
</comment>
<protein>
    <recommendedName>
        <fullName evidence="3">DUF2336 domain-containing protein</fullName>
    </recommendedName>
</protein>
<dbReference type="Pfam" id="PF10098">
    <property type="entry name" value="DUF2336"/>
    <property type="match status" value="1"/>
</dbReference>
<organism evidence="1 2">
    <name type="scientific">Rhodovibrio sodomensis</name>
    <dbReference type="NCBI Taxonomy" id="1088"/>
    <lineage>
        <taxon>Bacteria</taxon>
        <taxon>Pseudomonadati</taxon>
        <taxon>Pseudomonadota</taxon>
        <taxon>Alphaproteobacteria</taxon>
        <taxon>Rhodospirillales</taxon>
        <taxon>Rhodovibrionaceae</taxon>
        <taxon>Rhodovibrio</taxon>
    </lineage>
</organism>
<keyword evidence="2" id="KW-1185">Reference proteome</keyword>
<evidence type="ECO:0000313" key="1">
    <source>
        <dbReference type="EMBL" id="MBK1667337.1"/>
    </source>
</evidence>
<evidence type="ECO:0008006" key="3">
    <source>
        <dbReference type="Google" id="ProtNLM"/>
    </source>
</evidence>
<dbReference type="RefSeq" id="WP_200339407.1">
    <property type="nucleotide sequence ID" value="NZ_NRRL01000006.1"/>
</dbReference>
<dbReference type="EMBL" id="NRRL01000006">
    <property type="protein sequence ID" value="MBK1667337.1"/>
    <property type="molecule type" value="Genomic_DNA"/>
</dbReference>
<dbReference type="Proteomes" id="UP001296873">
    <property type="component" value="Unassembled WGS sequence"/>
</dbReference>
<sequence>MSASDFTGHEIAAAVHTLRQRGDLDARVQLAKAAARRLSQAQIATGSRDLALASIAALLDDVEILVRSTLALALCDAPDLPEPIKRQILADVDPVAIPFIERANNLDSAELRDLIDAGGTRQAAVARRPDLTVALIHQILQHGAPPAIAALLSNASADIDARDCREAIRRHASNPAVARSAAIRSDLSDAAVADLLSQAVDHCASLLVQNCDLPASVIDDIIVRSSDRGLVSLLQALSARQCGLMLEKLVARGRTSPALALRALLSGDRQLCLDVLAACAGMPRAEFRHQMAKGEDSANRLLKQAGIHAAGRRLLRAALNAQPKTAPPHQAGCDTDIMTAVAKVQPGLDPAHPERFMRSAAQLLR</sequence>
<accession>A0ABS1DB42</accession>
<reference evidence="1 2" key="1">
    <citation type="journal article" date="2020" name="Microorganisms">
        <title>Osmotic Adaptation and Compatible Solute Biosynthesis of Phototrophic Bacteria as Revealed from Genome Analyses.</title>
        <authorList>
            <person name="Imhoff J.F."/>
            <person name="Rahn T."/>
            <person name="Kunzel S."/>
            <person name="Keller A."/>
            <person name="Neulinger S.C."/>
        </authorList>
    </citation>
    <scope>NUCLEOTIDE SEQUENCE [LARGE SCALE GENOMIC DNA]</scope>
    <source>
        <strain evidence="1 2">DSM 9895</strain>
    </source>
</reference>
<proteinExistence type="predicted"/>
<gene>
    <name evidence="1" type="ORF">CKO28_04750</name>
</gene>